<dbReference type="PANTHER" id="PTHR24637:SF421">
    <property type="entry name" value="CUTICLE COLLAGEN DPY-2"/>
    <property type="match status" value="1"/>
</dbReference>
<reference evidence="4" key="2">
    <citation type="journal article" date="2016" name="Sci. Rep.">
        <title>Dictyocaulus viviparus genome, variome and transcriptome elucidate lungworm biology and support future intervention.</title>
        <authorList>
            <person name="McNulty S.N."/>
            <person name="Strube C."/>
            <person name="Rosa B.A."/>
            <person name="Martin J.C."/>
            <person name="Tyagi R."/>
            <person name="Choi Y.J."/>
            <person name="Wang Q."/>
            <person name="Hallsworth Pepin K."/>
            <person name="Zhang X."/>
            <person name="Ozersky P."/>
            <person name="Wilson R.K."/>
            <person name="Sternberg P.W."/>
            <person name="Gasser R.B."/>
            <person name="Mitreva M."/>
        </authorList>
    </citation>
    <scope>NUCLEOTIDE SEQUENCE [LARGE SCALE GENOMIC DNA]</scope>
    <source>
        <strain evidence="4">HannoverDv2000</strain>
    </source>
</reference>
<dbReference type="Pfam" id="PF01391">
    <property type="entry name" value="Collagen"/>
    <property type="match status" value="1"/>
</dbReference>
<dbReference type="STRING" id="29172.A0A0D8Y339"/>
<gene>
    <name evidence="3" type="ORF">DICVIV_02542</name>
</gene>
<dbReference type="GO" id="GO:0005581">
    <property type="term" value="C:collagen trimer"/>
    <property type="evidence" value="ECO:0007669"/>
    <property type="project" value="UniProtKB-KW"/>
</dbReference>
<reference evidence="3 4" key="1">
    <citation type="submission" date="2013-11" db="EMBL/GenBank/DDBJ databases">
        <title>Draft genome of the bovine lungworm Dictyocaulus viviparus.</title>
        <authorList>
            <person name="Mitreva M."/>
        </authorList>
    </citation>
    <scope>NUCLEOTIDE SEQUENCE [LARGE SCALE GENOMIC DNA]</scope>
    <source>
        <strain evidence="3 4">HannoverDv2000</strain>
    </source>
</reference>
<proteinExistence type="predicted"/>
<feature type="region of interest" description="Disordered" evidence="2">
    <location>
        <begin position="92"/>
        <end position="117"/>
    </location>
</feature>
<organism evidence="3 4">
    <name type="scientific">Dictyocaulus viviparus</name>
    <name type="common">Bovine lungworm</name>
    <dbReference type="NCBI Taxonomy" id="29172"/>
    <lineage>
        <taxon>Eukaryota</taxon>
        <taxon>Metazoa</taxon>
        <taxon>Ecdysozoa</taxon>
        <taxon>Nematoda</taxon>
        <taxon>Chromadorea</taxon>
        <taxon>Rhabditida</taxon>
        <taxon>Rhabditina</taxon>
        <taxon>Rhabditomorpha</taxon>
        <taxon>Strongyloidea</taxon>
        <taxon>Metastrongylidae</taxon>
        <taxon>Dictyocaulus</taxon>
    </lineage>
</organism>
<evidence type="ECO:0000256" key="1">
    <source>
        <dbReference type="ARBA" id="ARBA00022737"/>
    </source>
</evidence>
<dbReference type="InterPro" id="IPR008160">
    <property type="entry name" value="Collagen"/>
</dbReference>
<dbReference type="Proteomes" id="UP000053766">
    <property type="component" value="Unassembled WGS sequence"/>
</dbReference>
<evidence type="ECO:0000313" key="4">
    <source>
        <dbReference type="Proteomes" id="UP000053766"/>
    </source>
</evidence>
<keyword evidence="4" id="KW-1185">Reference proteome</keyword>
<feature type="compositionally biased region" description="Pro residues" evidence="2">
    <location>
        <begin position="180"/>
        <end position="190"/>
    </location>
</feature>
<evidence type="ECO:0000313" key="3">
    <source>
        <dbReference type="EMBL" id="KJH51263.1"/>
    </source>
</evidence>
<accession>A0A0D8Y339</accession>
<evidence type="ECO:0000256" key="2">
    <source>
        <dbReference type="SAM" id="MobiDB-lite"/>
    </source>
</evidence>
<feature type="compositionally biased region" description="Low complexity" evidence="2">
    <location>
        <begin position="191"/>
        <end position="205"/>
    </location>
</feature>
<keyword evidence="1" id="KW-0677">Repeat</keyword>
<name>A0A0D8Y339_DICVI</name>
<keyword evidence="3" id="KW-0176">Collagen</keyword>
<feature type="region of interest" description="Disordered" evidence="2">
    <location>
        <begin position="180"/>
        <end position="218"/>
    </location>
</feature>
<sequence>MKVWCTLLTGDEQCLSAHCCSCRRIILQYSDEAWYSMKSIVRRLPRQIKIRTKTVSRRNTYYAPPAYNQANQYVHTNYNTCDCGPQANKCPPGPRGPPGERGLDGENGYPGEPGQPGMNGMALISYMNGENGCIRCPVGPPGPPGLPGPPGNPGDSVLIQINAPGPKGLPGLPGKIGLPGPPGYSAPPGRPGRIGLRGPTGLPGKRGPPGQPGYPGSVGVPGPDAGYCPCPPKTGHYRATTPTNPYDRYAGHSYGVNPVPNQIYNGMTESRDEYRRRLI</sequence>
<dbReference type="EMBL" id="KN716187">
    <property type="protein sequence ID" value="KJH51263.1"/>
    <property type="molecule type" value="Genomic_DNA"/>
</dbReference>
<protein>
    <submittedName>
        <fullName evidence="3">Collagen triple helix repeat protein</fullName>
    </submittedName>
</protein>
<dbReference type="PANTHER" id="PTHR24637">
    <property type="entry name" value="COLLAGEN"/>
    <property type="match status" value="1"/>
</dbReference>
<dbReference type="AlphaFoldDB" id="A0A0D8Y339"/>